<evidence type="ECO:0000256" key="3">
    <source>
        <dbReference type="ARBA" id="ARBA00023163"/>
    </source>
</evidence>
<dbReference type="Proteomes" id="UP001155901">
    <property type="component" value="Unassembled WGS sequence"/>
</dbReference>
<sequence>MGADFGNDLIESLNQAVAHAQGQSKAAQVHVLRVPNVRTLRQSLKMSQQTFASTFRIPLATLKGWEQGRRQPDATAAAYLSVIEKMPIEAQAALAPIRAAAEV</sequence>
<dbReference type="RefSeq" id="WP_217945414.1">
    <property type="nucleotide sequence ID" value="NZ_JAHTGR010000017.1"/>
</dbReference>
<evidence type="ECO:0000256" key="1">
    <source>
        <dbReference type="ARBA" id="ARBA00023015"/>
    </source>
</evidence>
<organism evidence="5 7">
    <name type="scientific">Duganella violaceipulchra</name>
    <dbReference type="NCBI Taxonomy" id="2849652"/>
    <lineage>
        <taxon>Bacteria</taxon>
        <taxon>Pseudomonadati</taxon>
        <taxon>Pseudomonadota</taxon>
        <taxon>Betaproteobacteria</taxon>
        <taxon>Burkholderiales</taxon>
        <taxon>Oxalobacteraceae</taxon>
        <taxon>Telluria group</taxon>
        <taxon>Duganella</taxon>
    </lineage>
</organism>
<keyword evidence="3" id="KW-0804">Transcription</keyword>
<dbReference type="Pfam" id="PF01381">
    <property type="entry name" value="HTH_3"/>
    <property type="match status" value="1"/>
</dbReference>
<evidence type="ECO:0000313" key="5">
    <source>
        <dbReference type="EMBL" id="MBV6324499.1"/>
    </source>
</evidence>
<keyword evidence="8" id="KW-1185">Reference proteome</keyword>
<name>A0AA41HHA5_9BURK</name>
<dbReference type="CDD" id="cd00093">
    <property type="entry name" value="HTH_XRE"/>
    <property type="match status" value="1"/>
</dbReference>
<keyword evidence="2" id="KW-0238">DNA-binding</keyword>
<evidence type="ECO:0000259" key="4">
    <source>
        <dbReference type="PROSITE" id="PS50943"/>
    </source>
</evidence>
<dbReference type="Proteomes" id="UP001162889">
    <property type="component" value="Unassembled WGS sequence"/>
</dbReference>
<evidence type="ECO:0000313" key="8">
    <source>
        <dbReference type="Proteomes" id="UP001162889"/>
    </source>
</evidence>
<protein>
    <submittedName>
        <fullName evidence="5">Transcriptional regulator</fullName>
    </submittedName>
</protein>
<dbReference type="GO" id="GO:0003677">
    <property type="term" value="F:DNA binding"/>
    <property type="evidence" value="ECO:0007669"/>
    <property type="project" value="UniProtKB-KW"/>
</dbReference>
<evidence type="ECO:0000313" key="6">
    <source>
        <dbReference type="EMBL" id="MCP2012104.1"/>
    </source>
</evidence>
<dbReference type="PANTHER" id="PTHR36511">
    <property type="entry name" value="MERR FAMILY BACTERIAL REGULATORY PROTEIN"/>
    <property type="match status" value="1"/>
</dbReference>
<proteinExistence type="predicted"/>
<evidence type="ECO:0000256" key="2">
    <source>
        <dbReference type="ARBA" id="ARBA00023125"/>
    </source>
</evidence>
<keyword evidence="1" id="KW-0805">Transcription regulation</keyword>
<dbReference type="EMBL" id="JAHTGR010000017">
    <property type="protein sequence ID" value="MBV6324499.1"/>
    <property type="molecule type" value="Genomic_DNA"/>
</dbReference>
<reference evidence="6" key="2">
    <citation type="submission" date="2022-03" db="EMBL/GenBank/DDBJ databases">
        <title>Genome Encyclopedia of Bacteria and Archaea VI: Functional Genomics of Type Strains.</title>
        <authorList>
            <person name="Whitman W."/>
        </authorList>
    </citation>
    <scope>NUCLEOTIDE SEQUENCE</scope>
    <source>
        <strain evidence="6">HSC-15S17</strain>
    </source>
</reference>
<dbReference type="AlphaFoldDB" id="A0AA41HHA5"/>
<evidence type="ECO:0000313" key="7">
    <source>
        <dbReference type="Proteomes" id="UP001155901"/>
    </source>
</evidence>
<comment type="caution">
    <text evidence="5">The sequence shown here is derived from an EMBL/GenBank/DDBJ whole genome shotgun (WGS) entry which is preliminary data.</text>
</comment>
<feature type="domain" description="HTH cro/C1-type" evidence="4">
    <location>
        <begin position="37"/>
        <end position="75"/>
    </location>
</feature>
<gene>
    <name evidence="5" type="ORF">KVP70_26555</name>
    <name evidence="6" type="ORF">L1274_005858</name>
</gene>
<dbReference type="PANTHER" id="PTHR36511:SF3">
    <property type="entry name" value="ANTITOXIN HIGA-2"/>
    <property type="match status" value="1"/>
</dbReference>
<dbReference type="InterPro" id="IPR001387">
    <property type="entry name" value="Cro/C1-type_HTH"/>
</dbReference>
<accession>A0AA41HHA5</accession>
<dbReference type="EMBL" id="JALJZU010000014">
    <property type="protein sequence ID" value="MCP2012104.1"/>
    <property type="molecule type" value="Genomic_DNA"/>
</dbReference>
<reference evidence="5" key="1">
    <citation type="submission" date="2021-07" db="EMBL/GenBank/DDBJ databases">
        <title>Characterization of violacein-producing bacteria and related species.</title>
        <authorList>
            <person name="Wilson H.S."/>
            <person name="De Leon M.E."/>
        </authorList>
    </citation>
    <scope>NUCLEOTIDE SEQUENCE</scope>
    <source>
        <strain evidence="5">HSC-15S17</strain>
    </source>
</reference>
<dbReference type="InterPro" id="IPR052359">
    <property type="entry name" value="HTH-type_reg/antitoxin"/>
</dbReference>
<dbReference type="PROSITE" id="PS50943">
    <property type="entry name" value="HTH_CROC1"/>
    <property type="match status" value="1"/>
</dbReference>